<gene>
    <name evidence="8 10" type="ORF">BDZ99DRAFT_372903</name>
</gene>
<evidence type="ECO:0000256" key="2">
    <source>
        <dbReference type="ARBA" id="ARBA00008335"/>
    </source>
</evidence>
<feature type="transmembrane region" description="Helical" evidence="6">
    <location>
        <begin position="344"/>
        <end position="362"/>
    </location>
</feature>
<dbReference type="PANTHER" id="PTHR23502:SF134">
    <property type="entry name" value="MAJOR FACILITATOR SUPERFAMILY (MFS) PROFILE DOMAIN-CONTAINING PROTEIN-RELATED"/>
    <property type="match status" value="1"/>
</dbReference>
<dbReference type="GO" id="GO:0005886">
    <property type="term" value="C:plasma membrane"/>
    <property type="evidence" value="ECO:0007669"/>
    <property type="project" value="TreeGrafter"/>
</dbReference>
<evidence type="ECO:0000256" key="5">
    <source>
        <dbReference type="ARBA" id="ARBA00023136"/>
    </source>
</evidence>
<dbReference type="Proteomes" id="UP000504636">
    <property type="component" value="Unplaced"/>
</dbReference>
<feature type="transmembrane region" description="Helical" evidence="6">
    <location>
        <begin position="476"/>
        <end position="497"/>
    </location>
</feature>
<dbReference type="RefSeq" id="XP_033581997.1">
    <property type="nucleotide sequence ID" value="XM_033714849.1"/>
</dbReference>
<proteinExistence type="inferred from homology"/>
<feature type="transmembrane region" description="Helical" evidence="6">
    <location>
        <begin position="117"/>
        <end position="136"/>
    </location>
</feature>
<feature type="transmembrane region" description="Helical" evidence="6">
    <location>
        <begin position="50"/>
        <end position="70"/>
    </location>
</feature>
<dbReference type="FunFam" id="1.20.1720.10:FF:000061">
    <property type="entry name" value="Uncharacterized protein"/>
    <property type="match status" value="1"/>
</dbReference>
<evidence type="ECO:0000256" key="4">
    <source>
        <dbReference type="ARBA" id="ARBA00022989"/>
    </source>
</evidence>
<feature type="transmembrane region" description="Helical" evidence="6">
    <location>
        <begin position="306"/>
        <end position="332"/>
    </location>
</feature>
<dbReference type="AlphaFoldDB" id="A0A6A6Z2X9"/>
<dbReference type="PROSITE" id="PS50850">
    <property type="entry name" value="MFS"/>
    <property type="match status" value="1"/>
</dbReference>
<evidence type="ECO:0000313" key="9">
    <source>
        <dbReference type="Proteomes" id="UP000504636"/>
    </source>
</evidence>
<organism evidence="8">
    <name type="scientific">Mytilinidion resinicola</name>
    <dbReference type="NCBI Taxonomy" id="574789"/>
    <lineage>
        <taxon>Eukaryota</taxon>
        <taxon>Fungi</taxon>
        <taxon>Dikarya</taxon>
        <taxon>Ascomycota</taxon>
        <taxon>Pezizomycotina</taxon>
        <taxon>Dothideomycetes</taxon>
        <taxon>Pleosporomycetidae</taxon>
        <taxon>Mytilinidiales</taxon>
        <taxon>Mytilinidiaceae</taxon>
        <taxon>Mytilinidion</taxon>
    </lineage>
</organism>
<feature type="transmembrane region" description="Helical" evidence="6">
    <location>
        <begin position="382"/>
        <end position="403"/>
    </location>
</feature>
<feature type="non-terminal residue" evidence="8">
    <location>
        <position position="1"/>
    </location>
</feature>
<dbReference type="GeneID" id="54455742"/>
<evidence type="ECO:0000256" key="3">
    <source>
        <dbReference type="ARBA" id="ARBA00022692"/>
    </source>
</evidence>
<dbReference type="OrthoDB" id="6770063at2759"/>
<keyword evidence="3 6" id="KW-0812">Transmembrane</keyword>
<comment type="similarity">
    <text evidence="2">Belongs to the major facilitator superfamily.</text>
</comment>
<feature type="domain" description="Major facilitator superfamily (MFS) profile" evidence="7">
    <location>
        <begin position="51"/>
        <end position="502"/>
    </location>
</feature>
<feature type="non-terminal residue" evidence="8">
    <location>
        <position position="509"/>
    </location>
</feature>
<name>A0A6A6Z2X9_9PEZI</name>
<reference evidence="10" key="3">
    <citation type="submission" date="2025-04" db="UniProtKB">
        <authorList>
            <consortium name="RefSeq"/>
        </authorList>
    </citation>
    <scope>IDENTIFICATION</scope>
    <source>
        <strain evidence="10">CBS 304.34</strain>
    </source>
</reference>
<feature type="transmembrane region" description="Helical" evidence="6">
    <location>
        <begin position="85"/>
        <end position="105"/>
    </location>
</feature>
<feature type="transmembrane region" description="Helical" evidence="6">
    <location>
        <begin position="176"/>
        <end position="199"/>
    </location>
</feature>
<reference evidence="8 10" key="1">
    <citation type="journal article" date="2020" name="Stud. Mycol.">
        <title>101 Dothideomycetes genomes: a test case for predicting lifestyles and emergence of pathogens.</title>
        <authorList>
            <person name="Haridas S."/>
            <person name="Albert R."/>
            <person name="Binder M."/>
            <person name="Bloem J."/>
            <person name="Labutti K."/>
            <person name="Salamov A."/>
            <person name="Andreopoulos B."/>
            <person name="Baker S."/>
            <person name="Barry K."/>
            <person name="Bills G."/>
            <person name="Bluhm B."/>
            <person name="Cannon C."/>
            <person name="Castanera R."/>
            <person name="Culley D."/>
            <person name="Daum C."/>
            <person name="Ezra D."/>
            <person name="Gonzalez J."/>
            <person name="Henrissat B."/>
            <person name="Kuo A."/>
            <person name="Liang C."/>
            <person name="Lipzen A."/>
            <person name="Lutzoni F."/>
            <person name="Magnuson J."/>
            <person name="Mondo S."/>
            <person name="Nolan M."/>
            <person name="Ohm R."/>
            <person name="Pangilinan J."/>
            <person name="Park H.-J."/>
            <person name="Ramirez L."/>
            <person name="Alfaro M."/>
            <person name="Sun H."/>
            <person name="Tritt A."/>
            <person name="Yoshinaga Y."/>
            <person name="Zwiers L.-H."/>
            <person name="Turgeon B."/>
            <person name="Goodwin S."/>
            <person name="Spatafora J."/>
            <person name="Crous P."/>
            <person name="Grigoriev I."/>
        </authorList>
    </citation>
    <scope>NUCLEOTIDE SEQUENCE</scope>
    <source>
        <strain evidence="8 10">CBS 304.34</strain>
    </source>
</reference>
<reference evidence="10" key="2">
    <citation type="submission" date="2020-04" db="EMBL/GenBank/DDBJ databases">
        <authorList>
            <consortium name="NCBI Genome Project"/>
        </authorList>
    </citation>
    <scope>NUCLEOTIDE SEQUENCE</scope>
    <source>
        <strain evidence="10">CBS 304.34</strain>
    </source>
</reference>
<comment type="subcellular location">
    <subcellularLocation>
        <location evidence="1">Membrane</location>
        <topology evidence="1">Multi-pass membrane protein</topology>
    </subcellularLocation>
</comment>
<evidence type="ECO:0000313" key="10">
    <source>
        <dbReference type="RefSeq" id="XP_033581997.1"/>
    </source>
</evidence>
<dbReference type="EMBL" id="MU003694">
    <property type="protein sequence ID" value="KAF2815033.1"/>
    <property type="molecule type" value="Genomic_DNA"/>
</dbReference>
<feature type="transmembrane region" description="Helical" evidence="6">
    <location>
        <begin position="446"/>
        <end position="464"/>
    </location>
</feature>
<feature type="transmembrane region" description="Helical" evidence="6">
    <location>
        <begin position="205"/>
        <end position="225"/>
    </location>
</feature>
<dbReference type="PANTHER" id="PTHR23502">
    <property type="entry name" value="MAJOR FACILITATOR SUPERFAMILY"/>
    <property type="match status" value="1"/>
</dbReference>
<keyword evidence="5 6" id="KW-0472">Membrane</keyword>
<dbReference type="InterPro" id="IPR011701">
    <property type="entry name" value="MFS"/>
</dbReference>
<dbReference type="InterPro" id="IPR020846">
    <property type="entry name" value="MFS_dom"/>
</dbReference>
<dbReference type="CDD" id="cd17323">
    <property type="entry name" value="MFS_Tpo1_MDR_like"/>
    <property type="match status" value="1"/>
</dbReference>
<dbReference type="GO" id="GO:0022857">
    <property type="term" value="F:transmembrane transporter activity"/>
    <property type="evidence" value="ECO:0007669"/>
    <property type="project" value="InterPro"/>
</dbReference>
<dbReference type="Gene3D" id="1.20.1250.20">
    <property type="entry name" value="MFS general substrate transporter like domains"/>
    <property type="match status" value="1"/>
</dbReference>
<dbReference type="InterPro" id="IPR036259">
    <property type="entry name" value="MFS_trans_sf"/>
</dbReference>
<evidence type="ECO:0000256" key="1">
    <source>
        <dbReference type="ARBA" id="ARBA00004141"/>
    </source>
</evidence>
<keyword evidence="4 6" id="KW-1133">Transmembrane helix</keyword>
<dbReference type="FunFam" id="1.20.1250.20:FF:000082">
    <property type="entry name" value="MFS multidrug transporter, putative"/>
    <property type="match status" value="1"/>
</dbReference>
<evidence type="ECO:0000313" key="8">
    <source>
        <dbReference type="EMBL" id="KAF2815033.1"/>
    </source>
</evidence>
<evidence type="ECO:0000259" key="7">
    <source>
        <dbReference type="PROSITE" id="PS50850"/>
    </source>
</evidence>
<protein>
    <submittedName>
        <fullName evidence="8 10">MFS general substrate transporter</fullName>
    </submittedName>
</protein>
<sequence>DIVWHYLTFETELPSPTSTYILEGQQSPPKPPDLVKYTSPFEWSKLRKKLIIWGACAATAITAFSAGSYSPGVGQMTKEWHISDVAALVGITTFTTGFGVAPMVLAPFSEIHGRKPVFLVTGLLFVVCQLCCALTRSYGGMLVARFFLGVGGSTFSTMVGGVVSDIYHTEDRNTPMALFSGAALFGTGLGPLVCGWIAQNTTWRWIFYLQTITCGVLIGAVSITFKETRGSVLLSRKARALNKWYENREEAGFYGFNMADASSKTGSMASQRIRWKVKSDEERSSLSKSIGISLYRPFHLLVTEPVVFWFSLWISFSWAVLYLTLAAIPLVFQDRYNFSLEHANAVFAATCIGAILATVLSIYQEKIAKRHGKLASTPEGRLYFACVESALMPIGLFMFGWTASGSIHWIVPSIAIAIATMGIFSIYLAVFNYLADTYHRYASSALAAQSFCRNILGGIFPLITTKLYQNLTYGGASSLLGGIGTALTLVPWILVFYGPRIRARSKFAS</sequence>
<dbReference type="Pfam" id="PF07690">
    <property type="entry name" value="MFS_1"/>
    <property type="match status" value="1"/>
</dbReference>
<accession>A0A6A6Z2X9</accession>
<evidence type="ECO:0000256" key="6">
    <source>
        <dbReference type="SAM" id="Phobius"/>
    </source>
</evidence>
<keyword evidence="9" id="KW-1185">Reference proteome</keyword>
<feature type="transmembrane region" description="Helical" evidence="6">
    <location>
        <begin position="142"/>
        <end position="164"/>
    </location>
</feature>
<feature type="transmembrane region" description="Helical" evidence="6">
    <location>
        <begin position="409"/>
        <end position="434"/>
    </location>
</feature>
<dbReference type="SUPFAM" id="SSF103473">
    <property type="entry name" value="MFS general substrate transporter"/>
    <property type="match status" value="1"/>
</dbReference>